<dbReference type="EMBL" id="BEXT01000001">
    <property type="protein sequence ID" value="GBC61024.1"/>
    <property type="molecule type" value="Genomic_DNA"/>
</dbReference>
<dbReference type="SUPFAM" id="SSF159713">
    <property type="entry name" value="Dhaf3308-like"/>
    <property type="match status" value="1"/>
</dbReference>
<dbReference type="OrthoDB" id="3596at2"/>
<dbReference type="RefSeq" id="WP_124328363.1">
    <property type="nucleotide sequence ID" value="NZ_BEXT01000001.1"/>
</dbReference>
<dbReference type="Pfam" id="PF04016">
    <property type="entry name" value="DUF364"/>
    <property type="match status" value="1"/>
</dbReference>
<keyword evidence="3" id="KW-1185">Reference proteome</keyword>
<reference evidence="3" key="2">
    <citation type="submission" date="2019-01" db="EMBL/GenBank/DDBJ databases">
        <title>Genome sequence of Desulfonema ishimotonii strain Tokyo 01.</title>
        <authorList>
            <person name="Fukui M."/>
        </authorList>
    </citation>
    <scope>NUCLEOTIDE SEQUENCE [LARGE SCALE GENOMIC DNA]</scope>
    <source>
        <strain evidence="3">Tokyo 01</strain>
    </source>
</reference>
<organism evidence="2 3">
    <name type="scientific">Desulfonema ishimotonii</name>
    <dbReference type="NCBI Taxonomy" id="45657"/>
    <lineage>
        <taxon>Bacteria</taxon>
        <taxon>Pseudomonadati</taxon>
        <taxon>Thermodesulfobacteriota</taxon>
        <taxon>Desulfobacteria</taxon>
        <taxon>Desulfobacterales</taxon>
        <taxon>Desulfococcaceae</taxon>
        <taxon>Desulfonema</taxon>
    </lineage>
</organism>
<protein>
    <submittedName>
        <fullName evidence="2">Membrane protein</fullName>
    </submittedName>
</protein>
<comment type="caution">
    <text evidence="2">The sequence shown here is derived from an EMBL/GenBank/DDBJ whole genome shotgun (WGS) entry which is preliminary data.</text>
</comment>
<evidence type="ECO:0000313" key="2">
    <source>
        <dbReference type="EMBL" id="GBC61024.1"/>
    </source>
</evidence>
<dbReference type="Proteomes" id="UP000288096">
    <property type="component" value="Unassembled WGS sequence"/>
</dbReference>
<feature type="domain" description="Putative heavy-metal chelation" evidence="1">
    <location>
        <begin position="141"/>
        <end position="213"/>
    </location>
</feature>
<gene>
    <name evidence="2" type="ORF">DENIS_1984</name>
</gene>
<dbReference type="Gene3D" id="3.40.50.11590">
    <property type="match status" value="1"/>
</dbReference>
<reference evidence="3" key="1">
    <citation type="submission" date="2017-11" db="EMBL/GenBank/DDBJ databases">
        <authorList>
            <person name="Watanabe M."/>
            <person name="Kojima H."/>
        </authorList>
    </citation>
    <scope>NUCLEOTIDE SEQUENCE [LARGE SCALE GENOMIC DNA]</scope>
    <source>
        <strain evidence="3">Tokyo 01</strain>
    </source>
</reference>
<sequence length="242" mass="27121">MTTDIYEILKQRALNLFNDRQLLDKPVQIHARALSTEEAIGNPEADDFPLQKGNERLMQATFEEACGQAFTDLYGDFEGTLAEVMEMRLHNNYRRAIFTATLNAVLSHMGLIRNTIHCKDKGPSVCAEKLADYIGTQCGKVRITQIGFQPKMVEHLAARYPFRIIDLDEDNIGKEKYGAMVEGPEATDDAIDWAELLLVTGTTLANGTITSFLNKKPVLFYGTTIAGAAYLMNWDRFCDQSI</sequence>
<proteinExistence type="predicted"/>
<evidence type="ECO:0000313" key="3">
    <source>
        <dbReference type="Proteomes" id="UP000288096"/>
    </source>
</evidence>
<dbReference type="AlphaFoldDB" id="A0A401FVR0"/>
<accession>A0A401FVR0</accession>
<evidence type="ECO:0000259" key="1">
    <source>
        <dbReference type="Pfam" id="PF04016"/>
    </source>
</evidence>
<name>A0A401FVR0_9BACT</name>
<dbReference type="InterPro" id="IPR007161">
    <property type="entry name" value="DUF364"/>
</dbReference>